<dbReference type="InterPro" id="IPR011990">
    <property type="entry name" value="TPR-like_helical_dom_sf"/>
</dbReference>
<evidence type="ECO:0000256" key="3">
    <source>
        <dbReference type="ARBA" id="ARBA00022552"/>
    </source>
</evidence>
<sequence length="637" mass="73223">MADVVQFKLERMLDELDDLERRGLFNRLEIAEIVKMRRKFEYRLKRPSPLKEDFVTYIDYEKQLDALRSLRKKSLERKSGGEKSKKTISDYAGVTRILLIYRLATNRFKGDIELWFQYLEFCRARGHGRMKKALAQLVRFHPKVPGVWIYAAAWEFDNNLNVAAARALMQNGLRSCPTSEELWVEYLRMELTYLNKLKARKVALGEGKGSEASGKKNADEQQWREENQDLFMSLDENVDKISSSQEKPDVFREHGLTLLDTVYSGAIEALPTSFGLRTRFLDIIEATELVNSEEMRTKILNDMKRDFSKDPQYWDWLARVEIADTKGVNSVQLGRAVQVYEEGLKSTPSPIMAELYLKFLMEAVDMDGEAVIQFDTHAPAIEIVSHILEVFEKAESLGCINEDLAYQHISYLLRLSKLVDAKMLAEKLCSGKFPNAVNLWTLRLTIEMRCIQNKSLSPSKADLLYIFELLRNILKKLSVSEAESLWIMGLKYFANQRRHFDELVEMSVLLLAKDGGNDSGFSLSSTIVNYILQRNGVERAREMYKRFLALPHPGLKLYRDCIELESNLASTGDKTGLTNTRKLYESTLATYDQDASLWHDYHCWEIKMGTSGTAAAVHWRARKTLKNNAAQLLSTKS</sequence>
<keyword evidence="4" id="KW-0677">Repeat</keyword>
<dbReference type="Pfam" id="PF24892">
    <property type="entry name" value="UTP6_C"/>
    <property type="match status" value="1"/>
</dbReference>
<dbReference type="InterPro" id="IPR013949">
    <property type="entry name" value="Utp6"/>
</dbReference>
<comment type="caution">
    <text evidence="8">The sequence shown here is derived from an EMBL/GenBank/DDBJ whole genome shotgun (WGS) entry which is preliminary data.</text>
</comment>
<evidence type="ECO:0000256" key="1">
    <source>
        <dbReference type="ARBA" id="ARBA00004604"/>
    </source>
</evidence>
<evidence type="ECO:0000313" key="8">
    <source>
        <dbReference type="EMBL" id="KAL1537312.1"/>
    </source>
</evidence>
<dbReference type="InterPro" id="IPR055347">
    <property type="entry name" value="UTP6_N"/>
</dbReference>
<dbReference type="PANTHER" id="PTHR23271:SF1">
    <property type="entry name" value="U3 SMALL NUCLEOLAR RNA-ASSOCIATED PROTEIN 6 HOMOLOG"/>
    <property type="match status" value="1"/>
</dbReference>
<name>A0ABD1FZS4_SALDI</name>
<dbReference type="AlphaFoldDB" id="A0ABD1FZS4"/>
<evidence type="ECO:0000256" key="4">
    <source>
        <dbReference type="ARBA" id="ARBA00022737"/>
    </source>
</evidence>
<reference evidence="8 9" key="1">
    <citation type="submission" date="2024-06" db="EMBL/GenBank/DDBJ databases">
        <title>A chromosome level genome sequence of Diviner's sage (Salvia divinorum).</title>
        <authorList>
            <person name="Ford S.A."/>
            <person name="Ro D.-K."/>
            <person name="Ness R.W."/>
            <person name="Phillips M.A."/>
        </authorList>
    </citation>
    <scope>NUCLEOTIDE SEQUENCE [LARGE SCALE GENOMIC DNA]</scope>
    <source>
        <strain evidence="8">SAF-2024a</strain>
        <tissue evidence="8">Leaf</tissue>
    </source>
</reference>
<keyword evidence="3" id="KW-0698">rRNA processing</keyword>
<protein>
    <submittedName>
        <fullName evidence="8">U3 small nucleolar RNA-associated protein 6</fullName>
    </submittedName>
</protein>
<dbReference type="GO" id="GO:0006364">
    <property type="term" value="P:rRNA processing"/>
    <property type="evidence" value="ECO:0007669"/>
    <property type="project" value="UniProtKB-KW"/>
</dbReference>
<dbReference type="Pfam" id="PF08640">
    <property type="entry name" value="U3_assoc_6"/>
    <property type="match status" value="1"/>
</dbReference>
<evidence type="ECO:0000313" key="9">
    <source>
        <dbReference type="Proteomes" id="UP001567538"/>
    </source>
</evidence>
<feature type="domain" description="U3 small nucleolar RNA-associated protein 6 N-terminal" evidence="6">
    <location>
        <begin position="9"/>
        <end position="94"/>
    </location>
</feature>
<evidence type="ECO:0000259" key="6">
    <source>
        <dbReference type="Pfam" id="PF08640"/>
    </source>
</evidence>
<proteinExistence type="inferred from homology"/>
<dbReference type="Gene3D" id="1.25.40.10">
    <property type="entry name" value="Tetratricopeptide repeat domain"/>
    <property type="match status" value="2"/>
</dbReference>
<evidence type="ECO:0000259" key="7">
    <source>
        <dbReference type="Pfam" id="PF24892"/>
    </source>
</evidence>
<dbReference type="EMBL" id="JBEAFC010000011">
    <property type="protein sequence ID" value="KAL1537312.1"/>
    <property type="molecule type" value="Genomic_DNA"/>
</dbReference>
<gene>
    <name evidence="8" type="ORF">AAHA92_29843</name>
</gene>
<dbReference type="GO" id="GO:0005730">
    <property type="term" value="C:nucleolus"/>
    <property type="evidence" value="ECO:0007669"/>
    <property type="project" value="UniProtKB-SubCell"/>
</dbReference>
<keyword evidence="9" id="KW-1185">Reference proteome</keyword>
<dbReference type="SUPFAM" id="SSF48452">
    <property type="entry name" value="TPR-like"/>
    <property type="match status" value="2"/>
</dbReference>
<comment type="similarity">
    <text evidence="2">Belongs to the UTP6 family.</text>
</comment>
<comment type="subcellular location">
    <subcellularLocation>
        <location evidence="1">Nucleus</location>
        <location evidence="1">Nucleolus</location>
    </subcellularLocation>
</comment>
<dbReference type="SMART" id="SM00386">
    <property type="entry name" value="HAT"/>
    <property type="match status" value="7"/>
</dbReference>
<evidence type="ECO:0000256" key="5">
    <source>
        <dbReference type="ARBA" id="ARBA00023242"/>
    </source>
</evidence>
<keyword evidence="5" id="KW-0539">Nucleus</keyword>
<accession>A0ABD1FZS4</accession>
<feature type="domain" description="U3 small nucleolar RNA-associated protein 6 homolog C-terminal" evidence="7">
    <location>
        <begin position="335"/>
        <end position="625"/>
    </location>
</feature>
<dbReference type="Proteomes" id="UP001567538">
    <property type="component" value="Unassembled WGS sequence"/>
</dbReference>
<dbReference type="PANTHER" id="PTHR23271">
    <property type="entry name" value="HEPATOCELLULAR CARCINOMA-ASSOCIATED ANTIGEN 66"/>
    <property type="match status" value="1"/>
</dbReference>
<dbReference type="InterPro" id="IPR056907">
    <property type="entry name" value="UTP6_C"/>
</dbReference>
<dbReference type="InterPro" id="IPR003107">
    <property type="entry name" value="HAT"/>
</dbReference>
<evidence type="ECO:0000256" key="2">
    <source>
        <dbReference type="ARBA" id="ARBA00010734"/>
    </source>
</evidence>
<organism evidence="8 9">
    <name type="scientific">Salvia divinorum</name>
    <name type="common">Maria pastora</name>
    <name type="synonym">Diviner's sage</name>
    <dbReference type="NCBI Taxonomy" id="28513"/>
    <lineage>
        <taxon>Eukaryota</taxon>
        <taxon>Viridiplantae</taxon>
        <taxon>Streptophyta</taxon>
        <taxon>Embryophyta</taxon>
        <taxon>Tracheophyta</taxon>
        <taxon>Spermatophyta</taxon>
        <taxon>Magnoliopsida</taxon>
        <taxon>eudicotyledons</taxon>
        <taxon>Gunneridae</taxon>
        <taxon>Pentapetalae</taxon>
        <taxon>asterids</taxon>
        <taxon>lamiids</taxon>
        <taxon>Lamiales</taxon>
        <taxon>Lamiaceae</taxon>
        <taxon>Nepetoideae</taxon>
        <taxon>Mentheae</taxon>
        <taxon>Salviinae</taxon>
        <taxon>Salvia</taxon>
        <taxon>Salvia subgen. Calosphace</taxon>
    </lineage>
</organism>